<proteinExistence type="predicted"/>
<keyword evidence="2" id="KW-1185">Reference proteome</keyword>
<dbReference type="Proteomes" id="UP000006565">
    <property type="component" value="Chromosome"/>
</dbReference>
<protein>
    <submittedName>
        <fullName evidence="1">Uncharacterized protein</fullName>
    </submittedName>
</protein>
<dbReference type="OrthoDB" id="372817at2157"/>
<name>E1RJI5_METP4</name>
<dbReference type="GeneID" id="9744524"/>
<evidence type="ECO:0000313" key="1">
    <source>
        <dbReference type="EMBL" id="ADN36791.1"/>
    </source>
</evidence>
<evidence type="ECO:0000313" key="2">
    <source>
        <dbReference type="Proteomes" id="UP000006565"/>
    </source>
</evidence>
<reference evidence="1 2" key="1">
    <citation type="journal article" date="2010" name="Stand. Genomic Sci.">
        <title>Complete genome sequence of Methanoplanus petrolearius type strain (SEBR 4847).</title>
        <authorList>
            <person name="Brambilla E."/>
            <person name="Djao O.D."/>
            <person name="Daligault H."/>
            <person name="Lapidus A."/>
            <person name="Lucas S."/>
            <person name="Hammon N."/>
            <person name="Nolan M."/>
            <person name="Tice H."/>
            <person name="Cheng J.F."/>
            <person name="Han C."/>
            <person name="Tapia R."/>
            <person name="Goodwin L."/>
            <person name="Pitluck S."/>
            <person name="Liolios K."/>
            <person name="Ivanova N."/>
            <person name="Mavromatis K."/>
            <person name="Mikhailova N."/>
            <person name="Pati A."/>
            <person name="Chen A."/>
            <person name="Palaniappan K."/>
            <person name="Land M."/>
            <person name="Hauser L."/>
            <person name="Chang Y.J."/>
            <person name="Jeffries C.D."/>
            <person name="Rohde M."/>
            <person name="Spring S."/>
            <person name="Sikorski J."/>
            <person name="Goker M."/>
            <person name="Woyke T."/>
            <person name="Bristow J."/>
            <person name="Eisen J.A."/>
            <person name="Markowitz V."/>
            <person name="Hugenholtz P."/>
            <person name="Kyrpides N.C."/>
            <person name="Klenk H.P."/>
        </authorList>
    </citation>
    <scope>NUCLEOTIDE SEQUENCE [LARGE SCALE GENOMIC DNA]</scope>
    <source>
        <strain evidence="2">DSM 11571 / OCM 486 / SEBR 4847</strain>
    </source>
</reference>
<accession>E1RJI5</accession>
<dbReference type="HOGENOM" id="CLU_2550313_0_0_2"/>
<dbReference type="EMBL" id="CP002117">
    <property type="protein sequence ID" value="ADN36791.1"/>
    <property type="molecule type" value="Genomic_DNA"/>
</dbReference>
<dbReference type="KEGG" id="mpi:Mpet_2043"/>
<dbReference type="RefSeq" id="WP_013329968.1">
    <property type="nucleotide sequence ID" value="NC_014507.1"/>
</dbReference>
<organism evidence="1 2">
    <name type="scientific">Methanolacinia petrolearia (strain DSM 11571 / OCM 486 / SEBR 4847)</name>
    <name type="common">Methanoplanus petrolearius</name>
    <dbReference type="NCBI Taxonomy" id="679926"/>
    <lineage>
        <taxon>Archaea</taxon>
        <taxon>Methanobacteriati</taxon>
        <taxon>Methanobacteriota</taxon>
        <taxon>Stenosarchaea group</taxon>
        <taxon>Methanomicrobia</taxon>
        <taxon>Methanomicrobiales</taxon>
        <taxon>Methanomicrobiaceae</taxon>
        <taxon>Methanolacinia</taxon>
    </lineage>
</organism>
<gene>
    <name evidence="1" type="ordered locus">Mpet_2043</name>
</gene>
<sequence length="82" mass="9691">MSRMSDAIPLYALEDIALLDERAVELERRAHSMLYEAEDLRRRGECIREHYRDEVEKHGYDECVRRAQADDNCYTARVRGVC</sequence>
<dbReference type="AlphaFoldDB" id="E1RJI5"/>
<dbReference type="eggNOG" id="arCOG12077">
    <property type="taxonomic scope" value="Archaea"/>
</dbReference>